<feature type="compositionally biased region" description="Basic and acidic residues" evidence="1">
    <location>
        <begin position="13"/>
        <end position="22"/>
    </location>
</feature>
<organism evidence="2 3">
    <name type="scientific">Eleginops maclovinus</name>
    <name type="common">Patagonian blennie</name>
    <name type="synonym">Eleginus maclovinus</name>
    <dbReference type="NCBI Taxonomy" id="56733"/>
    <lineage>
        <taxon>Eukaryota</taxon>
        <taxon>Metazoa</taxon>
        <taxon>Chordata</taxon>
        <taxon>Craniata</taxon>
        <taxon>Vertebrata</taxon>
        <taxon>Euteleostomi</taxon>
        <taxon>Actinopterygii</taxon>
        <taxon>Neopterygii</taxon>
        <taxon>Teleostei</taxon>
        <taxon>Neoteleostei</taxon>
        <taxon>Acanthomorphata</taxon>
        <taxon>Eupercaria</taxon>
        <taxon>Perciformes</taxon>
        <taxon>Notothenioidei</taxon>
        <taxon>Eleginopidae</taxon>
        <taxon>Eleginops</taxon>
    </lineage>
</organism>
<evidence type="ECO:0000313" key="2">
    <source>
        <dbReference type="EMBL" id="KAK5857318.1"/>
    </source>
</evidence>
<sequence length="122" mass="13005">MGGCSPTTPLKCVNEKERRQEESAGSTTEVLTEGIEGLRLHLFRPSSLPAGPRLGLSLLLASVMGARASPTSSARSTSYLLVEERRETLEAPSAEGSPLSLRPAWGRGLLGLHDYATGVSQW</sequence>
<keyword evidence="3" id="KW-1185">Reference proteome</keyword>
<gene>
    <name evidence="2" type="ORF">PBY51_010572</name>
</gene>
<dbReference type="EMBL" id="JAUZQC010000016">
    <property type="protein sequence ID" value="KAK5857318.1"/>
    <property type="molecule type" value="Genomic_DNA"/>
</dbReference>
<dbReference type="AlphaFoldDB" id="A0AAN8AJD2"/>
<feature type="region of interest" description="Disordered" evidence="1">
    <location>
        <begin position="1"/>
        <end position="30"/>
    </location>
</feature>
<evidence type="ECO:0000256" key="1">
    <source>
        <dbReference type="SAM" id="MobiDB-lite"/>
    </source>
</evidence>
<accession>A0AAN8AJD2</accession>
<reference evidence="2 3" key="2">
    <citation type="journal article" date="2023" name="Mol. Biol. Evol.">
        <title>Genomics of Secondarily Temperate Adaptation in the Only Non-Antarctic Icefish.</title>
        <authorList>
            <person name="Rivera-Colon A.G."/>
            <person name="Rayamajhi N."/>
            <person name="Minhas B.F."/>
            <person name="Madrigal G."/>
            <person name="Bilyk K.T."/>
            <person name="Yoon V."/>
            <person name="Hune M."/>
            <person name="Gregory S."/>
            <person name="Cheng C.H.C."/>
            <person name="Catchen J.M."/>
        </authorList>
    </citation>
    <scope>NUCLEOTIDE SEQUENCE [LARGE SCALE GENOMIC DNA]</scope>
    <source>
        <strain evidence="2">JMC-PN-2008</strain>
    </source>
</reference>
<name>A0AAN8AJD2_ELEMC</name>
<comment type="caution">
    <text evidence="2">The sequence shown here is derived from an EMBL/GenBank/DDBJ whole genome shotgun (WGS) entry which is preliminary data.</text>
</comment>
<proteinExistence type="predicted"/>
<reference evidence="2 3" key="1">
    <citation type="journal article" date="2023" name="Genes (Basel)">
        <title>Chromosome-Level Genome Assembly and Circadian Gene Repertoire of the Patagonia Blennie Eleginops maclovinus-The Closest Ancestral Proxy of Antarctic Cryonotothenioids.</title>
        <authorList>
            <person name="Cheng C.C."/>
            <person name="Rivera-Colon A.G."/>
            <person name="Minhas B.F."/>
            <person name="Wilson L."/>
            <person name="Rayamajhi N."/>
            <person name="Vargas-Chacoff L."/>
            <person name="Catchen J.M."/>
        </authorList>
    </citation>
    <scope>NUCLEOTIDE SEQUENCE [LARGE SCALE GENOMIC DNA]</scope>
    <source>
        <strain evidence="2">JMC-PN-2008</strain>
    </source>
</reference>
<protein>
    <submittedName>
        <fullName evidence="2">Uncharacterized protein</fullName>
    </submittedName>
</protein>
<dbReference type="Proteomes" id="UP001346869">
    <property type="component" value="Unassembled WGS sequence"/>
</dbReference>
<evidence type="ECO:0000313" key="3">
    <source>
        <dbReference type="Proteomes" id="UP001346869"/>
    </source>
</evidence>